<dbReference type="Proteomes" id="UP001556367">
    <property type="component" value="Unassembled WGS sequence"/>
</dbReference>
<organism evidence="2 3">
    <name type="scientific">Hohenbuehelia grisea</name>
    <dbReference type="NCBI Taxonomy" id="104357"/>
    <lineage>
        <taxon>Eukaryota</taxon>
        <taxon>Fungi</taxon>
        <taxon>Dikarya</taxon>
        <taxon>Basidiomycota</taxon>
        <taxon>Agaricomycotina</taxon>
        <taxon>Agaricomycetes</taxon>
        <taxon>Agaricomycetidae</taxon>
        <taxon>Agaricales</taxon>
        <taxon>Pleurotineae</taxon>
        <taxon>Pleurotaceae</taxon>
        <taxon>Hohenbuehelia</taxon>
    </lineage>
</organism>
<feature type="coiled-coil region" evidence="1">
    <location>
        <begin position="58"/>
        <end position="92"/>
    </location>
</feature>
<evidence type="ECO:0000313" key="3">
    <source>
        <dbReference type="Proteomes" id="UP001556367"/>
    </source>
</evidence>
<keyword evidence="1" id="KW-0175">Coiled coil</keyword>
<name>A0ABR3J3T4_9AGAR</name>
<evidence type="ECO:0000313" key="2">
    <source>
        <dbReference type="EMBL" id="KAL0950289.1"/>
    </source>
</evidence>
<reference evidence="3" key="1">
    <citation type="submission" date="2024-06" db="EMBL/GenBank/DDBJ databases">
        <title>Multi-omics analyses provide insights into the biosynthesis of the anticancer antibiotic pleurotin in Hohenbuehelia grisea.</title>
        <authorList>
            <person name="Weaver J.A."/>
            <person name="Alberti F."/>
        </authorList>
    </citation>
    <scope>NUCLEOTIDE SEQUENCE [LARGE SCALE GENOMIC DNA]</scope>
    <source>
        <strain evidence="3">T-177</strain>
    </source>
</reference>
<accession>A0ABR3J3T4</accession>
<evidence type="ECO:0000256" key="1">
    <source>
        <dbReference type="SAM" id="Coils"/>
    </source>
</evidence>
<dbReference type="EMBL" id="JASNQZ010000012">
    <property type="protein sequence ID" value="KAL0950289.1"/>
    <property type="molecule type" value="Genomic_DNA"/>
</dbReference>
<keyword evidence="3" id="KW-1185">Reference proteome</keyword>
<gene>
    <name evidence="2" type="ORF">HGRIS_010268</name>
</gene>
<sequence>MPPDLSQSLIPVPPCMACGRAARTHNLDLPSLEATNDTLNCVADAELYKDADKDQTELAFLDNSYARLEVTLQELQVQAECIARRRKDLRGKIANRDRVQASRRAQSRVPVEILSAIFAECSPVSETDSRQWPIFFGDRSRQCPWSIMQVCTRWRSVSLVTPALWRHLVIDLRNAPSALDGDNIRFQLFQHLQKASQYSIFVSVYVPSIYDRPTFTSILSLSSLWETFEIFLISNNPIFDMNTAIKDPPSRLKSLIVRELPLPDDTEYPDIDFVELTAFENAPELKSVTILAPYFDITLPLSQLEGYKIVQAHPITESENLATMKSIITCHLDFSGTAGETDGPTDDPTLLPNITTLTVSGDDYVLENITAPSLRALTIQYTQSWEFTIFNFFQRSAFPLRSMVIHSVTMDFDEFKNILNIIPSLESLSVSRQPTAFYHSLGCHLQSHLLPNLRALAVAATEPNSFNVSDFIDVVKGRLCVSETLDYPKVPLETVYLDSGRFPAVSEWREVTRLSETGLDIQLVYPTGAKLAAELRGLSSVPVAPAL</sequence>
<evidence type="ECO:0008006" key="4">
    <source>
        <dbReference type="Google" id="ProtNLM"/>
    </source>
</evidence>
<protein>
    <recommendedName>
        <fullName evidence="4">F-box domain-containing protein</fullName>
    </recommendedName>
</protein>
<proteinExistence type="predicted"/>
<comment type="caution">
    <text evidence="2">The sequence shown here is derived from an EMBL/GenBank/DDBJ whole genome shotgun (WGS) entry which is preliminary data.</text>
</comment>